<dbReference type="AlphaFoldDB" id="D5GFM7"/>
<protein>
    <submittedName>
        <fullName evidence="1">(Perigord truffle) hypothetical protein</fullName>
    </submittedName>
</protein>
<keyword evidence="2" id="KW-1185">Reference proteome</keyword>
<evidence type="ECO:0000313" key="1">
    <source>
        <dbReference type="EMBL" id="CAZ83320.1"/>
    </source>
</evidence>
<proteinExistence type="predicted"/>
<gene>
    <name evidence="1" type="ORF">GSTUM_00006988001</name>
</gene>
<reference evidence="1" key="1">
    <citation type="journal article" date="2010" name="Nature">
        <title>Perigord black truffle genome uncovers evolutionary origins and mechanisms of symbiosis.</title>
        <authorList>
            <person name="Martin F."/>
            <person name="Kohler A."/>
            <person name="Murat C."/>
            <person name="Balestrini R."/>
            <person name="Coutinho P.M."/>
            <person name="Jaillon O."/>
            <person name="Montanini B."/>
            <person name="Morin E."/>
            <person name="Noel B."/>
            <person name="Percudani R."/>
            <person name="Porcel B."/>
            <person name="Rubini A."/>
            <person name="Amicucci A."/>
            <person name="Amselem J."/>
            <person name="Anthouard V."/>
            <person name="Arcioni S."/>
            <person name="Artiguenave F."/>
            <person name="Aury J.M."/>
            <person name="Ballario P."/>
            <person name="Bolchi A."/>
            <person name="Brenna A."/>
            <person name="Brun A."/>
            <person name="Buee M."/>
            <person name="Cantarel B."/>
            <person name="Chevalier G."/>
            <person name="Couloux A."/>
            <person name="Da Silva C."/>
            <person name="Denoeud F."/>
            <person name="Duplessis S."/>
            <person name="Ghignone S."/>
            <person name="Hilselberger B."/>
            <person name="Iotti M."/>
            <person name="Marcais B."/>
            <person name="Mello A."/>
            <person name="Miranda M."/>
            <person name="Pacioni G."/>
            <person name="Quesneville H."/>
            <person name="Riccioni C."/>
            <person name="Ruotolo R."/>
            <person name="Splivallo R."/>
            <person name="Stocchi V."/>
            <person name="Tisserant E."/>
            <person name="Viscomi A.R."/>
            <person name="Zambonelli A."/>
            <person name="Zampieri E."/>
            <person name="Henrissat B."/>
            <person name="Lebrun M.H."/>
            <person name="Paolocci F."/>
            <person name="Bonfante P."/>
            <person name="Ottonello S."/>
            <person name="Wincker P."/>
        </authorList>
    </citation>
    <scope>NUCLEOTIDE SEQUENCE [LARGE SCALE GENOMIC DNA]</scope>
    <source>
        <strain evidence="1">Mel28</strain>
    </source>
</reference>
<dbReference type="HOGENOM" id="CLU_2499510_0_0_1"/>
<dbReference type="Proteomes" id="UP000006911">
    <property type="component" value="Unassembled WGS sequence"/>
</dbReference>
<dbReference type="InParanoid" id="D5GFM7"/>
<dbReference type="EMBL" id="FN430209">
    <property type="protein sequence ID" value="CAZ83320.1"/>
    <property type="molecule type" value="Genomic_DNA"/>
</dbReference>
<dbReference type="KEGG" id="tml:GSTUM_00006988001"/>
<evidence type="ECO:0000313" key="2">
    <source>
        <dbReference type="Proteomes" id="UP000006911"/>
    </source>
</evidence>
<dbReference type="RefSeq" id="XP_002839129.1">
    <property type="nucleotide sequence ID" value="XM_002839083.1"/>
</dbReference>
<sequence length="86" mass="9304">MAIVGSSSISSSTISAITENLGYKQAQRKKRIPCDLIRPHSKAYRKLGEREGRTNGERQSCIDTVFEGICYCAALPAAPLSMLLSG</sequence>
<organism evidence="1 2">
    <name type="scientific">Tuber melanosporum (strain Mel28)</name>
    <name type="common">Perigord black truffle</name>
    <dbReference type="NCBI Taxonomy" id="656061"/>
    <lineage>
        <taxon>Eukaryota</taxon>
        <taxon>Fungi</taxon>
        <taxon>Dikarya</taxon>
        <taxon>Ascomycota</taxon>
        <taxon>Pezizomycotina</taxon>
        <taxon>Pezizomycetes</taxon>
        <taxon>Pezizales</taxon>
        <taxon>Tuberaceae</taxon>
        <taxon>Tuber</taxon>
    </lineage>
</organism>
<dbReference type="GeneID" id="9188268"/>
<name>D5GFM7_TUBMM</name>
<accession>D5GFM7</accession>